<protein>
    <submittedName>
        <fullName evidence="2">Uncharacterized protein</fullName>
    </submittedName>
</protein>
<gene>
    <name evidence="2" type="ORF">DCCM_4621</name>
</gene>
<comment type="caution">
    <text evidence="2">The sequence shown here is derived from an EMBL/GenBank/DDBJ whole genome shotgun (WGS) entry which is preliminary data.</text>
</comment>
<dbReference type="Proteomes" id="UP000239549">
    <property type="component" value="Unassembled WGS sequence"/>
</dbReference>
<dbReference type="RefSeq" id="WP_104373562.1">
    <property type="nucleotide sequence ID" value="NZ_BFAV01000172.1"/>
</dbReference>
<sequence>MFDINYKLGRTSGGPGDEEAERRKRAVERNFNKAFFTSRTINNLKKYSNIGVPNVNRHLIMKSPNRAAGGSGYKETERWKKATESSISFHLKLETDAIPTKNMLTKPLRSIADLNKNSYVAGQRIKDILYAVDPIYPIKERVMINKINEINKNKLGFSNKAIIAEQKNKSISAHIKKLLEKVAFSSEDLIGSSEDLIDGIGSTAEILSDAMPINIHEANRLTYIAKRAGYLGIGLRILEVGNILRNKKGKERNLELARLLVTTAGSGIGSTLGMLGGAFVGGPAGGAVGNFIGGFVGDELSGWAFDKFIELTQNTGDRFHNSLQTGKMAAARYKNNILEQNLPNNSYANPASLMTQKAIRPLRTINDLNADVYIYKRDLFNSFNKNNRYKNFQLETIKGMSRRKSNIKDIELMLPPMDGISGGLTNKYNNNNPRINQKVSVNVTVNSQADAAGLGDEIALKIAREFRKAYQNRSGGLGPAYA</sequence>
<evidence type="ECO:0000313" key="3">
    <source>
        <dbReference type="Proteomes" id="UP000239549"/>
    </source>
</evidence>
<evidence type="ECO:0000313" key="2">
    <source>
        <dbReference type="EMBL" id="GBF35492.1"/>
    </source>
</evidence>
<proteinExistence type="predicted"/>
<feature type="region of interest" description="Disordered" evidence="1">
    <location>
        <begin position="1"/>
        <end position="21"/>
    </location>
</feature>
<keyword evidence="3" id="KW-1185">Reference proteome</keyword>
<accession>A0A2L2XH89</accession>
<dbReference type="EMBL" id="BFAV01000172">
    <property type="protein sequence ID" value="GBF35492.1"/>
    <property type="molecule type" value="Genomic_DNA"/>
</dbReference>
<evidence type="ECO:0000256" key="1">
    <source>
        <dbReference type="SAM" id="MobiDB-lite"/>
    </source>
</evidence>
<dbReference type="AlphaFoldDB" id="A0A2L2XH89"/>
<reference evidence="3" key="1">
    <citation type="submission" date="2018-02" db="EMBL/GenBank/DDBJ databases">
        <title>Genome sequence of Desulfocucumis palustris strain NAW-5.</title>
        <authorList>
            <person name="Watanabe M."/>
            <person name="Kojima H."/>
            <person name="Fukui M."/>
        </authorList>
    </citation>
    <scope>NUCLEOTIDE SEQUENCE [LARGE SCALE GENOMIC DNA]</scope>
    <source>
        <strain evidence="3">NAW-5</strain>
    </source>
</reference>
<name>A0A2L2XH89_9FIRM</name>
<organism evidence="2 3">
    <name type="scientific">Desulfocucumis palustris</name>
    <dbReference type="NCBI Taxonomy" id="1898651"/>
    <lineage>
        <taxon>Bacteria</taxon>
        <taxon>Bacillati</taxon>
        <taxon>Bacillota</taxon>
        <taxon>Clostridia</taxon>
        <taxon>Eubacteriales</taxon>
        <taxon>Desulfocucumaceae</taxon>
        <taxon>Desulfocucumis</taxon>
    </lineage>
</organism>